<organism evidence="2 3">
    <name type="scientific">Phyllosticta citrichinensis</name>
    <dbReference type="NCBI Taxonomy" id="1130410"/>
    <lineage>
        <taxon>Eukaryota</taxon>
        <taxon>Fungi</taxon>
        <taxon>Dikarya</taxon>
        <taxon>Ascomycota</taxon>
        <taxon>Pezizomycotina</taxon>
        <taxon>Dothideomycetes</taxon>
        <taxon>Dothideomycetes incertae sedis</taxon>
        <taxon>Botryosphaeriales</taxon>
        <taxon>Phyllostictaceae</taxon>
        <taxon>Phyllosticta</taxon>
    </lineage>
</organism>
<reference evidence="2 3" key="1">
    <citation type="journal article" date="2022" name="G3 (Bethesda)">
        <title>Enemy or ally: a genomic approach to elucidate the lifestyle of Phyllosticta citrichinaensis.</title>
        <authorList>
            <person name="Buijs V.A."/>
            <person name="Groenewald J.Z."/>
            <person name="Haridas S."/>
            <person name="LaButti K.M."/>
            <person name="Lipzen A."/>
            <person name="Martin F.M."/>
            <person name="Barry K."/>
            <person name="Grigoriev I.V."/>
            <person name="Crous P.W."/>
            <person name="Seidl M.F."/>
        </authorList>
    </citation>
    <scope>NUCLEOTIDE SEQUENCE [LARGE SCALE GENOMIC DNA]</scope>
    <source>
        <strain evidence="2 3">CBS 129764</strain>
    </source>
</reference>
<evidence type="ECO:0000313" key="2">
    <source>
        <dbReference type="EMBL" id="KAK8177454.1"/>
    </source>
</evidence>
<dbReference type="EMBL" id="JBBWUH010000001">
    <property type="protein sequence ID" value="KAK8177454.1"/>
    <property type="molecule type" value="Genomic_DNA"/>
</dbReference>
<evidence type="ECO:0008006" key="4">
    <source>
        <dbReference type="Google" id="ProtNLM"/>
    </source>
</evidence>
<protein>
    <recommendedName>
        <fullName evidence="4">Proteophosphoglycan ppg4</fullName>
    </recommendedName>
</protein>
<name>A0ABR1Y768_9PEZI</name>
<evidence type="ECO:0000313" key="3">
    <source>
        <dbReference type="Proteomes" id="UP001456524"/>
    </source>
</evidence>
<gene>
    <name evidence="2" type="ORF">IWX90DRAFT_410892</name>
</gene>
<comment type="caution">
    <text evidence="2">The sequence shown here is derived from an EMBL/GenBank/DDBJ whole genome shotgun (WGS) entry which is preliminary data.</text>
</comment>
<feature type="region of interest" description="Disordered" evidence="1">
    <location>
        <begin position="408"/>
        <end position="460"/>
    </location>
</feature>
<evidence type="ECO:0000256" key="1">
    <source>
        <dbReference type="SAM" id="MobiDB-lite"/>
    </source>
</evidence>
<feature type="region of interest" description="Disordered" evidence="1">
    <location>
        <begin position="1"/>
        <end position="149"/>
    </location>
</feature>
<keyword evidence="3" id="KW-1185">Reference proteome</keyword>
<feature type="compositionally biased region" description="Low complexity" evidence="1">
    <location>
        <begin position="126"/>
        <end position="141"/>
    </location>
</feature>
<proteinExistence type="predicted"/>
<feature type="region of interest" description="Disordered" evidence="1">
    <location>
        <begin position="165"/>
        <end position="184"/>
    </location>
</feature>
<accession>A0ABR1Y768</accession>
<sequence>MSFREKIPGSFPVSRSATPSLSKQPAPKAPGLDAPLVPDLPIPAETHMEQGGLENGYFADEEGFESSQPVAFHAPEQSLTALPSMDKSPEKRASKDSGVNLDKSLPPPPQPKRLFGFLGEKHAAARADAANTTTTDAGTTSRGRRVMTSVGGGLRALRLLARSHADLRKESSRSAASSLHLPVSVPADQSLGASRSVSPAPSSTASARFLLFPLPPGYKVENPEEMMVRASLDKELESVRAAVEEEDPPVLDPVGPFGKSGLALPRTRGRQQQQQQQPDLEARSRSPSTETVIRHPRVSSTETLVRAARRASIPARLPLSPVILGQPVVGARPSPAGGVFASADTIVMSAAANAFRIRHQGSRNFSRPFPVQRQGVVGGSGEEKSEVLEAEGEAVGLAVSMGLSPVKPLQRQQSGSLAGDCASPFDDVPADWPLRKTSSSSVGSAALDKPLPALPQEDGE</sequence>
<feature type="compositionally biased region" description="Polar residues" evidence="1">
    <location>
        <begin position="13"/>
        <end position="23"/>
    </location>
</feature>
<dbReference type="Proteomes" id="UP001456524">
    <property type="component" value="Unassembled WGS sequence"/>
</dbReference>
<feature type="region of interest" description="Disordered" evidence="1">
    <location>
        <begin position="242"/>
        <end position="304"/>
    </location>
</feature>